<dbReference type="InterPro" id="IPR010718">
    <property type="entry name" value="DUF1294"/>
</dbReference>
<keyword evidence="1" id="KW-1133">Transmembrane helix</keyword>
<dbReference type="Pfam" id="PF06961">
    <property type="entry name" value="DUF1294"/>
    <property type="match status" value="1"/>
</dbReference>
<feature type="transmembrane region" description="Helical" evidence="1">
    <location>
        <begin position="66"/>
        <end position="84"/>
    </location>
</feature>
<keyword evidence="1" id="KW-0812">Transmembrane</keyword>
<dbReference type="InterPro" id="IPR012156">
    <property type="entry name" value="Cold_shock_CspA"/>
</dbReference>
<comment type="caution">
    <text evidence="2">The sequence shown here is derived from an EMBL/GenBank/DDBJ whole genome shotgun (WGS) entry which is preliminary data.</text>
</comment>
<accession>A0A0V8J9P6</accession>
<sequence length="85" mass="9848">MIYIYLIVVNVLAFWLMHHDKEAAKARKWRTPEKRLWLFAIIGGAAGIWAGMIQFRHKTKHTNFQIGVPLLVLVDVFIVAKYLIG</sequence>
<dbReference type="RefSeq" id="WP_061972539.1">
    <property type="nucleotide sequence ID" value="NZ_FMAV01000002.1"/>
</dbReference>
<dbReference type="PIRSF" id="PIRSF002599">
    <property type="entry name" value="Cold_shock_A"/>
    <property type="match status" value="1"/>
</dbReference>
<dbReference type="AlphaFoldDB" id="A0A0V8J9P6"/>
<dbReference type="GO" id="GO:0003676">
    <property type="term" value="F:nucleic acid binding"/>
    <property type="evidence" value="ECO:0007669"/>
    <property type="project" value="InterPro"/>
</dbReference>
<evidence type="ECO:0000256" key="1">
    <source>
        <dbReference type="SAM" id="Phobius"/>
    </source>
</evidence>
<proteinExistence type="predicted"/>
<keyword evidence="3" id="KW-1185">Reference proteome</keyword>
<gene>
    <name evidence="2" type="ORF">AS030_14255</name>
</gene>
<dbReference type="OrthoDB" id="1698854at2"/>
<protein>
    <recommendedName>
        <fullName evidence="4">DUF1294 domain-containing protein</fullName>
    </recommendedName>
</protein>
<dbReference type="Proteomes" id="UP000054099">
    <property type="component" value="Unassembled WGS sequence"/>
</dbReference>
<name>A0A0V8J9P6_9BACL</name>
<evidence type="ECO:0008006" key="4">
    <source>
        <dbReference type="Google" id="ProtNLM"/>
    </source>
</evidence>
<reference evidence="2 3" key="1">
    <citation type="journal article" date="2014" name="Antonie Van Leeuwenhoek">
        <title>Fictibacillus enclensis sp. nov., isolated from marine sediment.</title>
        <authorList>
            <person name="Dastager S.G."/>
            <person name="Mawlankar R."/>
            <person name="Srinivasan K."/>
            <person name="Tang S.K."/>
            <person name="Lee J.C."/>
            <person name="Ramana V.V."/>
            <person name="Shouche Y.S."/>
        </authorList>
    </citation>
    <scope>NUCLEOTIDE SEQUENCE [LARGE SCALE GENOMIC DNA]</scope>
    <source>
        <strain evidence="2 3">NIO-1003</strain>
    </source>
</reference>
<evidence type="ECO:0000313" key="2">
    <source>
        <dbReference type="EMBL" id="KSU83701.1"/>
    </source>
</evidence>
<evidence type="ECO:0000313" key="3">
    <source>
        <dbReference type="Proteomes" id="UP000054099"/>
    </source>
</evidence>
<feature type="transmembrane region" description="Helical" evidence="1">
    <location>
        <begin position="36"/>
        <end position="54"/>
    </location>
</feature>
<organism evidence="2 3">
    <name type="scientific">Fictibacillus enclensis</name>
    <dbReference type="NCBI Taxonomy" id="1017270"/>
    <lineage>
        <taxon>Bacteria</taxon>
        <taxon>Bacillati</taxon>
        <taxon>Bacillota</taxon>
        <taxon>Bacilli</taxon>
        <taxon>Bacillales</taxon>
        <taxon>Fictibacillaceae</taxon>
        <taxon>Fictibacillus</taxon>
    </lineage>
</organism>
<keyword evidence="1" id="KW-0472">Membrane</keyword>
<dbReference type="EMBL" id="LNQN01000002">
    <property type="protein sequence ID" value="KSU83701.1"/>
    <property type="molecule type" value="Genomic_DNA"/>
</dbReference>